<dbReference type="InterPro" id="IPR001715">
    <property type="entry name" value="CH_dom"/>
</dbReference>
<evidence type="ECO:0000259" key="20">
    <source>
        <dbReference type="PROSITE" id="PS50023"/>
    </source>
</evidence>
<dbReference type="InterPro" id="IPR057494">
    <property type="entry name" value="Rossman_Mical"/>
</dbReference>
<organism evidence="21 22">
    <name type="scientific">Parascaris univalens</name>
    <name type="common">Nematode worm</name>
    <dbReference type="NCBI Taxonomy" id="6257"/>
    <lineage>
        <taxon>Eukaryota</taxon>
        <taxon>Metazoa</taxon>
        <taxon>Ecdysozoa</taxon>
        <taxon>Nematoda</taxon>
        <taxon>Chromadorea</taxon>
        <taxon>Rhabditida</taxon>
        <taxon>Spirurina</taxon>
        <taxon>Ascaridomorpha</taxon>
        <taxon>Ascaridoidea</taxon>
        <taxon>Ascarididae</taxon>
        <taxon>Parascaris</taxon>
    </lineage>
</organism>
<keyword evidence="11" id="KW-0560">Oxidoreductase</keyword>
<dbReference type="PROSITE" id="PS50021">
    <property type="entry name" value="CH"/>
    <property type="match status" value="1"/>
</dbReference>
<dbReference type="Proteomes" id="UP000887569">
    <property type="component" value="Unplaced"/>
</dbReference>
<keyword evidence="9 16" id="KW-0862">Zinc</keyword>
<name>A0A915B1V3_PARUN</name>
<keyword evidence="13 16" id="KW-0440">LIM domain</keyword>
<evidence type="ECO:0000256" key="10">
    <source>
        <dbReference type="ARBA" id="ARBA00022857"/>
    </source>
</evidence>
<feature type="compositionally biased region" description="Basic and acidic residues" evidence="18">
    <location>
        <begin position="1382"/>
        <end position="1398"/>
    </location>
</feature>
<evidence type="ECO:0000256" key="7">
    <source>
        <dbReference type="ARBA" id="ARBA00022723"/>
    </source>
</evidence>
<evidence type="ECO:0000256" key="4">
    <source>
        <dbReference type="ARBA" id="ARBA00012709"/>
    </source>
</evidence>
<dbReference type="PANTHER" id="PTHR23167">
    <property type="entry name" value="CALPONIN HOMOLOGY DOMAIN-CONTAINING PROTEIN DDB_G0272472-RELATED"/>
    <property type="match status" value="1"/>
</dbReference>
<feature type="domain" description="LIM zinc-binding" evidence="20">
    <location>
        <begin position="964"/>
        <end position="1030"/>
    </location>
</feature>
<evidence type="ECO:0000256" key="11">
    <source>
        <dbReference type="ARBA" id="ARBA00023002"/>
    </source>
</evidence>
<feature type="region of interest" description="Disordered" evidence="18">
    <location>
        <begin position="1171"/>
        <end position="1212"/>
    </location>
</feature>
<dbReference type="CDD" id="cd09358">
    <property type="entry name" value="LIM_Mical_like"/>
    <property type="match status" value="1"/>
</dbReference>
<dbReference type="SUPFAM" id="SSF47576">
    <property type="entry name" value="Calponin-homology domain, CH-domain"/>
    <property type="match status" value="1"/>
</dbReference>
<dbReference type="Pfam" id="PF00307">
    <property type="entry name" value="CH"/>
    <property type="match status" value="1"/>
</dbReference>
<evidence type="ECO:0000256" key="8">
    <source>
        <dbReference type="ARBA" id="ARBA00022827"/>
    </source>
</evidence>
<dbReference type="Pfam" id="PF25413">
    <property type="entry name" value="Rossman_Mical"/>
    <property type="match status" value="1"/>
</dbReference>
<dbReference type="InterPro" id="IPR036188">
    <property type="entry name" value="FAD/NAD-bd_sf"/>
</dbReference>
<dbReference type="InterPro" id="IPR001781">
    <property type="entry name" value="Znf_LIM"/>
</dbReference>
<feature type="region of interest" description="Disordered" evidence="18">
    <location>
        <begin position="1281"/>
        <end position="1312"/>
    </location>
</feature>
<evidence type="ECO:0000256" key="16">
    <source>
        <dbReference type="PROSITE-ProRule" id="PRU00125"/>
    </source>
</evidence>
<evidence type="ECO:0000256" key="9">
    <source>
        <dbReference type="ARBA" id="ARBA00022833"/>
    </source>
</evidence>
<feature type="compositionally biased region" description="Polar residues" evidence="18">
    <location>
        <begin position="1049"/>
        <end position="1075"/>
    </location>
</feature>
<evidence type="ECO:0000256" key="2">
    <source>
        <dbReference type="ARBA" id="ARBA00004496"/>
    </source>
</evidence>
<keyword evidence="8" id="KW-0274">FAD</keyword>
<evidence type="ECO:0000256" key="5">
    <source>
        <dbReference type="ARBA" id="ARBA00022490"/>
    </source>
</evidence>
<evidence type="ECO:0000256" key="12">
    <source>
        <dbReference type="ARBA" id="ARBA00023033"/>
    </source>
</evidence>
<dbReference type="WBParaSite" id="PgR022X_g026_t05">
    <property type="protein sequence ID" value="PgR022X_g026_t05"/>
    <property type="gene ID" value="PgR022X_g026"/>
</dbReference>
<evidence type="ECO:0000313" key="22">
    <source>
        <dbReference type="WBParaSite" id="PgR022X_g026_t05"/>
    </source>
</evidence>
<feature type="compositionally biased region" description="Polar residues" evidence="18">
    <location>
        <begin position="1400"/>
        <end position="1426"/>
    </location>
</feature>
<evidence type="ECO:0000256" key="15">
    <source>
        <dbReference type="ARBA" id="ARBA00049522"/>
    </source>
</evidence>
<dbReference type="InterPro" id="IPR003953">
    <property type="entry name" value="FAD-dep_OxRdtase_2_FAD-bd"/>
</dbReference>
<feature type="compositionally biased region" description="Polar residues" evidence="18">
    <location>
        <begin position="1296"/>
        <end position="1307"/>
    </location>
</feature>
<dbReference type="GO" id="GO:0120501">
    <property type="term" value="F:F-actin monooxygenase activity"/>
    <property type="evidence" value="ECO:0007669"/>
    <property type="project" value="UniProtKB-EC"/>
</dbReference>
<keyword evidence="12" id="KW-0503">Monooxygenase</keyword>
<protein>
    <recommendedName>
        <fullName evidence="4">F-actin monooxygenase</fullName>
        <ecNumber evidence="4">1.14.13.225</ecNumber>
    </recommendedName>
</protein>
<accession>A0A915B1V3</accession>
<dbReference type="FunFam" id="3.50.50.60:FF:000004">
    <property type="entry name" value="protein-methionine sulfoxide oxidase MICAL2 isoform X1"/>
    <property type="match status" value="1"/>
</dbReference>
<keyword evidence="17" id="KW-0175">Coiled coil</keyword>
<evidence type="ECO:0000256" key="6">
    <source>
        <dbReference type="ARBA" id="ARBA00022630"/>
    </source>
</evidence>
<keyword evidence="7 16" id="KW-0479">Metal-binding</keyword>
<dbReference type="SUPFAM" id="SSF57716">
    <property type="entry name" value="Glucocorticoid receptor-like (DNA-binding domain)"/>
    <property type="match status" value="1"/>
</dbReference>
<evidence type="ECO:0000256" key="18">
    <source>
        <dbReference type="SAM" id="MobiDB-lite"/>
    </source>
</evidence>
<evidence type="ECO:0000256" key="14">
    <source>
        <dbReference type="ARBA" id="ARBA00023203"/>
    </source>
</evidence>
<keyword evidence="6" id="KW-0285">Flavoprotein</keyword>
<dbReference type="GO" id="GO:0005737">
    <property type="term" value="C:cytoplasm"/>
    <property type="evidence" value="ECO:0007669"/>
    <property type="project" value="UniProtKB-SubCell"/>
</dbReference>
<proteinExistence type="inferred from homology"/>
<comment type="catalytic activity">
    <reaction evidence="15">
        <text>L-methionyl-[F-actin] + NADPH + O2 + H(+) = L-methionyl-(R)-S-oxide-[F-actin] + NADP(+) + H2O</text>
        <dbReference type="Rhea" id="RHEA:51308"/>
        <dbReference type="Rhea" id="RHEA-COMP:12953"/>
        <dbReference type="Rhea" id="RHEA-COMP:12956"/>
        <dbReference type="ChEBI" id="CHEBI:15377"/>
        <dbReference type="ChEBI" id="CHEBI:15378"/>
        <dbReference type="ChEBI" id="CHEBI:15379"/>
        <dbReference type="ChEBI" id="CHEBI:16044"/>
        <dbReference type="ChEBI" id="CHEBI:45764"/>
        <dbReference type="ChEBI" id="CHEBI:57783"/>
        <dbReference type="ChEBI" id="CHEBI:58349"/>
        <dbReference type="EC" id="1.14.13.225"/>
    </reaction>
</comment>
<dbReference type="Gene3D" id="1.10.418.10">
    <property type="entry name" value="Calponin-like domain"/>
    <property type="match status" value="1"/>
</dbReference>
<feature type="region of interest" description="Disordered" evidence="18">
    <location>
        <begin position="1357"/>
        <end position="1490"/>
    </location>
</feature>
<dbReference type="Gene3D" id="2.10.110.10">
    <property type="entry name" value="Cysteine Rich Protein"/>
    <property type="match status" value="1"/>
</dbReference>
<keyword evidence="5" id="KW-0963">Cytoplasm</keyword>
<evidence type="ECO:0000259" key="19">
    <source>
        <dbReference type="PROSITE" id="PS50021"/>
    </source>
</evidence>
<reference evidence="22" key="1">
    <citation type="submission" date="2022-11" db="UniProtKB">
        <authorList>
            <consortium name="WormBaseParasite"/>
        </authorList>
    </citation>
    <scope>IDENTIFICATION</scope>
</reference>
<evidence type="ECO:0000256" key="13">
    <source>
        <dbReference type="ARBA" id="ARBA00023038"/>
    </source>
</evidence>
<dbReference type="SMART" id="SM00132">
    <property type="entry name" value="LIM"/>
    <property type="match status" value="1"/>
</dbReference>
<dbReference type="PANTHER" id="PTHR23167:SF54">
    <property type="entry name" value="[F-ACTIN]-MONOOXYGENASE MICAL"/>
    <property type="match status" value="1"/>
</dbReference>
<dbReference type="SUPFAM" id="SSF51905">
    <property type="entry name" value="FAD/NAD(P)-binding domain"/>
    <property type="match status" value="1"/>
</dbReference>
<evidence type="ECO:0000256" key="17">
    <source>
        <dbReference type="SAM" id="Coils"/>
    </source>
</evidence>
<sequence length="1490" mass="168926">SASSFTKIQQLFYQLCALHDIDPYDSVNVYKSLREKVNDWRAKKLWSQLDRRAEQKEYCGQKACTRLNVLVIGAGPCGLRSAIECALLGANVILVEQRDRFSRNNVLHIWPFVIQDLKNLGIKIFYPTFCRGSIDHISIRQLQCVLLKVALVLGVKIHDSVTFQGLIFPRPDKDGKVLGWRASFEPKGHILSEFIFDALIGADGKRNTVPGFPKREMRGKLAIGITANFVNRRTPQEEKVQEISGVAYIFNQQFFKEMKEATGADLENIVYYKDETHYFVMCAKKQSLIEKGVIIEDNEDVSLLLAPSNVDQEKLCEYAASAADFATNGKLPELKYALNHNGKEDVAMFDFTSLFSAQCSVRLVERYDQRLLMAIVGDTLHEPFWPTGSGCARGFLGVLDTAWMLRAYGLNTDGLMVLLAERESAYRLLAQATPDNLHKQLHKYTIDPRTRYISFEMTVQPNEVSHLVDTDNPRNVKTNKPLPLRVDSNPTDVDNEFLKKYKLWRFCQQSLLPYKLKMYNFKSCWNDGRPLAALLGRYRPDMIDYISLCSSNAIDDTLKKVLTAVEREYNIKSPCESLSEWVAMDEEKRVNYIASIVERFAGDSKRMRDLLINAIRATAVSHKRKAHQQVDASRAKKSEPIQQRASELLNALSSTSVMPIANANDGGDRLVDDFLEGRHGSFHDDQIREALIELNDDEEKRNERHTKRLKELNERIDFKKLQRQSQETNAERKHWTKRPQVDKLNPERIYAVEKIVTGEVEAEKTRELYRNKRRQANILTRKMDRRDIDEMESKLEQTGMGVLFNREQYRVLSSKEEKIMSANAAAARQLARDGFKAEDEKYKGIDERLSRAENLLKNQSLAGVDTVSRMRINGALNVSNSDVVLLDDSLSSRVGKPPPPPLPPKRLTAISPIDEEGNRQQKSDQEISVVKLRREEHIGEARRRPTSMPVMEMSYDSVNARRQHSCQLCSMTVYLAERMQVEGMFIHRKCFRCAFCEQPLRLGHCAQDRNLEKYNPRFYCMQHINMPIVEKIARLEKLDSRTSTKLDLSKVSPVQNTPSSEDGTSMIGVSSTKPNSPIKLDNGDDKNRSVKVTSELKELNSPAALLEKTIEKMRVQREAIVSMVSGRISSSTPERVEFENFKRNLRADLNARKKEQQRISEGEYVSTDDEIDSAVPFRNEVSGSATSTSEEEDSVVEREHVVDDDISSSDEDEFMEADLVELEKTVLENINRNLNETLTDEQAIALLRSFNLRRTSTPQALKVSPEGQSPNVTTFFTPRSTRHTFRSPSADAYCTPQGSSSAFRTPLTSPPKASIAARSESLKSVRERAVVSLADYREKARMRARLKSDEQLGLRHMANSRFSMPVERSDASGTSKLRHRLSLNDHSSRNEVSERRETALVNQMAASDPQTPKTSSPLPHTPTQSDTDIKRDSEPISPCSPSGRGLLARLFPPDPRLINKESSQASNQKNTMSAPLATDEIAATSLDDSP</sequence>
<keyword evidence="10" id="KW-0521">NADP</keyword>
<dbReference type="GO" id="GO:0003779">
    <property type="term" value="F:actin binding"/>
    <property type="evidence" value="ECO:0007669"/>
    <property type="project" value="UniProtKB-KW"/>
</dbReference>
<keyword evidence="21" id="KW-1185">Reference proteome</keyword>
<dbReference type="PRINTS" id="PR00420">
    <property type="entry name" value="RNGMNOXGNASE"/>
</dbReference>
<comment type="cofactor">
    <cofactor evidence="1">
        <name>FAD</name>
        <dbReference type="ChEBI" id="CHEBI:57692"/>
    </cofactor>
</comment>
<feature type="domain" description="Calponin-homology (CH)" evidence="19">
    <location>
        <begin position="497"/>
        <end position="601"/>
    </location>
</feature>
<dbReference type="InterPro" id="IPR050540">
    <property type="entry name" value="F-actin_Monoox_Mical"/>
</dbReference>
<dbReference type="GO" id="GO:0046872">
    <property type="term" value="F:metal ion binding"/>
    <property type="evidence" value="ECO:0007669"/>
    <property type="project" value="UniProtKB-KW"/>
</dbReference>
<keyword evidence="14" id="KW-0009">Actin-binding</keyword>
<dbReference type="Gene3D" id="3.50.50.60">
    <property type="entry name" value="FAD/NAD(P)-binding domain"/>
    <property type="match status" value="1"/>
</dbReference>
<feature type="compositionally biased region" description="Polar residues" evidence="18">
    <location>
        <begin position="1460"/>
        <end position="1473"/>
    </location>
</feature>
<dbReference type="PROSITE" id="PS50023">
    <property type="entry name" value="LIM_DOMAIN_2"/>
    <property type="match status" value="1"/>
</dbReference>
<comment type="subcellular location">
    <subcellularLocation>
        <location evidence="2">Cytoplasm</location>
    </subcellularLocation>
</comment>
<feature type="region of interest" description="Disordered" evidence="18">
    <location>
        <begin position="1047"/>
        <end position="1087"/>
    </location>
</feature>
<evidence type="ECO:0000313" key="21">
    <source>
        <dbReference type="Proteomes" id="UP000887569"/>
    </source>
</evidence>
<evidence type="ECO:0000256" key="1">
    <source>
        <dbReference type="ARBA" id="ARBA00001974"/>
    </source>
</evidence>
<comment type="similarity">
    <text evidence="3">Belongs to the Mical family.</text>
</comment>
<dbReference type="EC" id="1.14.13.225" evidence="4"/>
<dbReference type="Pfam" id="PF00890">
    <property type="entry name" value="FAD_binding_2"/>
    <property type="match status" value="1"/>
</dbReference>
<feature type="coiled-coil region" evidence="17">
    <location>
        <begin position="688"/>
        <end position="738"/>
    </location>
</feature>
<evidence type="ECO:0000256" key="3">
    <source>
        <dbReference type="ARBA" id="ARBA00008223"/>
    </source>
</evidence>
<dbReference type="InterPro" id="IPR036872">
    <property type="entry name" value="CH_dom_sf"/>
</dbReference>